<reference evidence="2" key="1">
    <citation type="journal article" date="2022" name="bioRxiv">
        <title>Sequencing and chromosome-scale assembly of the giantPleurodeles waltlgenome.</title>
        <authorList>
            <person name="Brown T."/>
            <person name="Elewa A."/>
            <person name="Iarovenko S."/>
            <person name="Subramanian E."/>
            <person name="Araus A.J."/>
            <person name="Petzold A."/>
            <person name="Susuki M."/>
            <person name="Suzuki K.-i.T."/>
            <person name="Hayashi T."/>
            <person name="Toyoda A."/>
            <person name="Oliveira C."/>
            <person name="Osipova E."/>
            <person name="Leigh N.D."/>
            <person name="Simon A."/>
            <person name="Yun M.H."/>
        </authorList>
    </citation>
    <scope>NUCLEOTIDE SEQUENCE</scope>
    <source>
        <strain evidence="2">20211129_DDA</strain>
        <tissue evidence="2">Liver</tissue>
    </source>
</reference>
<sequence length="136" mass="15126">MPLRLCVRVGDQNGGSTASVLRWHQEHQHCDCIREGRGGTTGTGLDPEMDPEGPTGGTSVEPEGAPADPSELKGAPERSVLAGMERKELTSACRVALYQHHEHHFWCRQRHVEQYNDNHQYTGYCSQKISEIQSDT</sequence>
<protein>
    <submittedName>
        <fullName evidence="2">Uncharacterized protein</fullName>
    </submittedName>
</protein>
<name>A0AAV7NI62_PLEWA</name>
<dbReference type="Proteomes" id="UP001066276">
    <property type="component" value="Chromosome 8"/>
</dbReference>
<keyword evidence="3" id="KW-1185">Reference proteome</keyword>
<accession>A0AAV7NI62</accession>
<dbReference type="AlphaFoldDB" id="A0AAV7NI62"/>
<evidence type="ECO:0000313" key="3">
    <source>
        <dbReference type="Proteomes" id="UP001066276"/>
    </source>
</evidence>
<comment type="caution">
    <text evidence="2">The sequence shown here is derived from an EMBL/GenBank/DDBJ whole genome shotgun (WGS) entry which is preliminary data.</text>
</comment>
<dbReference type="EMBL" id="JANPWB010000012">
    <property type="protein sequence ID" value="KAJ1114048.1"/>
    <property type="molecule type" value="Genomic_DNA"/>
</dbReference>
<evidence type="ECO:0000313" key="2">
    <source>
        <dbReference type="EMBL" id="KAJ1114048.1"/>
    </source>
</evidence>
<organism evidence="2 3">
    <name type="scientific">Pleurodeles waltl</name>
    <name type="common">Iberian ribbed newt</name>
    <dbReference type="NCBI Taxonomy" id="8319"/>
    <lineage>
        <taxon>Eukaryota</taxon>
        <taxon>Metazoa</taxon>
        <taxon>Chordata</taxon>
        <taxon>Craniata</taxon>
        <taxon>Vertebrata</taxon>
        <taxon>Euteleostomi</taxon>
        <taxon>Amphibia</taxon>
        <taxon>Batrachia</taxon>
        <taxon>Caudata</taxon>
        <taxon>Salamandroidea</taxon>
        <taxon>Salamandridae</taxon>
        <taxon>Pleurodelinae</taxon>
        <taxon>Pleurodeles</taxon>
    </lineage>
</organism>
<gene>
    <name evidence="2" type="ORF">NDU88_002287</name>
</gene>
<proteinExistence type="predicted"/>
<evidence type="ECO:0000256" key="1">
    <source>
        <dbReference type="SAM" id="MobiDB-lite"/>
    </source>
</evidence>
<feature type="region of interest" description="Disordered" evidence="1">
    <location>
        <begin position="34"/>
        <end position="76"/>
    </location>
</feature>